<evidence type="ECO:0000256" key="7">
    <source>
        <dbReference type="ARBA" id="ARBA00022679"/>
    </source>
</evidence>
<dbReference type="InterPro" id="IPR027417">
    <property type="entry name" value="P-loop_NTPase"/>
</dbReference>
<dbReference type="Pfam" id="PF02606">
    <property type="entry name" value="LpxK"/>
    <property type="match status" value="1"/>
</dbReference>
<keyword evidence="8 13" id="KW-0547">Nucleotide-binding</keyword>
<dbReference type="UniPathway" id="UPA00359">
    <property type="reaction ID" value="UER00482"/>
</dbReference>
<comment type="similarity">
    <text evidence="13">Belongs to the LpxK family.</text>
</comment>
<comment type="caution">
    <text evidence="14">The sequence shown here is derived from an EMBL/GenBank/DDBJ whole genome shotgun (WGS) entry which is preliminary data.</text>
</comment>
<keyword evidence="10 13" id="KW-0067">ATP-binding</keyword>
<evidence type="ECO:0000256" key="5">
    <source>
        <dbReference type="ARBA" id="ARBA00022516"/>
    </source>
</evidence>
<evidence type="ECO:0000256" key="10">
    <source>
        <dbReference type="ARBA" id="ARBA00022840"/>
    </source>
</evidence>
<evidence type="ECO:0000256" key="6">
    <source>
        <dbReference type="ARBA" id="ARBA00022556"/>
    </source>
</evidence>
<evidence type="ECO:0000256" key="1">
    <source>
        <dbReference type="ARBA" id="ARBA00002274"/>
    </source>
</evidence>
<evidence type="ECO:0000313" key="15">
    <source>
        <dbReference type="Proteomes" id="UP000319204"/>
    </source>
</evidence>
<evidence type="ECO:0000256" key="12">
    <source>
        <dbReference type="ARBA" id="ARBA00029757"/>
    </source>
</evidence>
<comment type="function">
    <text evidence="1 13">Transfers the gamma-phosphate of ATP to the 4'-position of a tetraacyldisaccharide 1-phosphate intermediate (termed DS-1-P) to form tetraacyldisaccharide 1,4'-bis-phosphate (lipid IVA).</text>
</comment>
<dbReference type="SUPFAM" id="SSF52540">
    <property type="entry name" value="P-loop containing nucleoside triphosphate hydrolases"/>
    <property type="match status" value="1"/>
</dbReference>
<accession>A0A5N5IV39</accession>
<evidence type="ECO:0000256" key="11">
    <source>
        <dbReference type="ARBA" id="ARBA00023098"/>
    </source>
</evidence>
<dbReference type="EMBL" id="VNIK02000009">
    <property type="protein sequence ID" value="KAB5486547.1"/>
    <property type="molecule type" value="Genomic_DNA"/>
</dbReference>
<reference evidence="14" key="1">
    <citation type="submission" date="2019-10" db="EMBL/GenBank/DDBJ databases">
        <title>Muricauda hadale sp. nov., a piezophilic bacterium isolated from hadopelagic water of the Mariana Trench.</title>
        <authorList>
            <person name="Wei Y."/>
        </authorList>
    </citation>
    <scope>NUCLEOTIDE SEQUENCE [LARGE SCALE GENOMIC DNA]</scope>
    <source>
        <strain evidence="14">MT-229</strain>
    </source>
</reference>
<evidence type="ECO:0000313" key="14">
    <source>
        <dbReference type="EMBL" id="KAB5486547.1"/>
    </source>
</evidence>
<gene>
    <name evidence="13 14" type="primary">lpxK</name>
    <name evidence="14" type="ORF">FOT42_013250</name>
</gene>
<dbReference type="GO" id="GO:0005524">
    <property type="term" value="F:ATP binding"/>
    <property type="evidence" value="ECO:0007669"/>
    <property type="project" value="UniProtKB-UniRule"/>
</dbReference>
<dbReference type="GO" id="GO:0009245">
    <property type="term" value="P:lipid A biosynthetic process"/>
    <property type="evidence" value="ECO:0007669"/>
    <property type="project" value="UniProtKB-UniRule"/>
</dbReference>
<dbReference type="InterPro" id="IPR003758">
    <property type="entry name" value="LpxK"/>
</dbReference>
<dbReference type="PANTHER" id="PTHR42724:SF1">
    <property type="entry name" value="TETRAACYLDISACCHARIDE 4'-KINASE, MITOCHONDRIAL-RELATED"/>
    <property type="match status" value="1"/>
</dbReference>
<dbReference type="NCBIfam" id="TIGR00682">
    <property type="entry name" value="lpxK"/>
    <property type="match status" value="1"/>
</dbReference>
<dbReference type="RefSeq" id="WP_151891030.1">
    <property type="nucleotide sequence ID" value="NZ_VNIK02000009.1"/>
</dbReference>
<protein>
    <recommendedName>
        <fullName evidence="4 13">Tetraacyldisaccharide 4'-kinase</fullName>
        <ecNumber evidence="3 13">2.7.1.130</ecNumber>
    </recommendedName>
    <alternativeName>
        <fullName evidence="12 13">Lipid A 4'-kinase</fullName>
    </alternativeName>
</protein>
<dbReference type="GO" id="GO:0009029">
    <property type="term" value="F:lipid-A 4'-kinase activity"/>
    <property type="evidence" value="ECO:0007669"/>
    <property type="project" value="UniProtKB-UniRule"/>
</dbReference>
<evidence type="ECO:0000256" key="2">
    <source>
        <dbReference type="ARBA" id="ARBA00004870"/>
    </source>
</evidence>
<evidence type="ECO:0000256" key="9">
    <source>
        <dbReference type="ARBA" id="ARBA00022777"/>
    </source>
</evidence>
<dbReference type="GO" id="GO:0009244">
    <property type="term" value="P:lipopolysaccharide core region biosynthetic process"/>
    <property type="evidence" value="ECO:0007669"/>
    <property type="project" value="TreeGrafter"/>
</dbReference>
<keyword evidence="6 13" id="KW-0441">Lipid A biosynthesis</keyword>
<dbReference type="AlphaFoldDB" id="A0A5N5IV39"/>
<comment type="catalytic activity">
    <reaction evidence="13">
        <text>a lipid A disaccharide + ATP = a lipid IVA + ADP + H(+)</text>
        <dbReference type="Rhea" id="RHEA:67840"/>
        <dbReference type="ChEBI" id="CHEBI:15378"/>
        <dbReference type="ChEBI" id="CHEBI:30616"/>
        <dbReference type="ChEBI" id="CHEBI:176343"/>
        <dbReference type="ChEBI" id="CHEBI:176425"/>
        <dbReference type="ChEBI" id="CHEBI:456216"/>
        <dbReference type="EC" id="2.7.1.130"/>
    </reaction>
</comment>
<feature type="binding site" evidence="13">
    <location>
        <begin position="48"/>
        <end position="55"/>
    </location>
    <ligand>
        <name>ATP</name>
        <dbReference type="ChEBI" id="CHEBI:30616"/>
    </ligand>
</feature>
<keyword evidence="15" id="KW-1185">Reference proteome</keyword>
<dbReference type="GO" id="GO:0005886">
    <property type="term" value="C:plasma membrane"/>
    <property type="evidence" value="ECO:0007669"/>
    <property type="project" value="TreeGrafter"/>
</dbReference>
<dbReference type="EC" id="2.7.1.130" evidence="3 13"/>
<keyword evidence="7 13" id="KW-0808">Transferase</keyword>
<dbReference type="Proteomes" id="UP000319204">
    <property type="component" value="Unassembled WGS sequence"/>
</dbReference>
<evidence type="ECO:0000256" key="13">
    <source>
        <dbReference type="HAMAP-Rule" id="MF_00409"/>
    </source>
</evidence>
<comment type="pathway">
    <text evidence="2 13">Glycolipid biosynthesis; lipid IV(A) biosynthesis; lipid IV(A) from (3R)-3-hydroxytetradecanoyl-[acyl-carrier-protein] and UDP-N-acetyl-alpha-D-glucosamine: step 6/6.</text>
</comment>
<sequence>MQQLLRKIAFPFSLVYALVVYLRNFLYDVGIFTSRSYGTPTICVGNLSVGGTGKTPMTEYLIRMLHDHRVAVLSRGYKRKSKGFLLATPHSGVLDLGDEPYQLKKKFPDVAVAVDADRRNGIAQLEEFVKPEVIILDDAFQHRRVKPTISILLTMHSALFVDDWYLPTGNLRDSKREAQRADVIIVTKCPANLSTAERGQMTRRLRAGADQQILFATLEYRNEVTDGGQKKMELLDLKGKQVALVTGIASPGPLVDHLASLGIQFEHFEYGDHHHFTDKEIERFKDHEVVLTTEKDFVRLEGRLEHLFYVQITHRFDASDVATLEKMIKKVV</sequence>
<evidence type="ECO:0000256" key="8">
    <source>
        <dbReference type="ARBA" id="ARBA00022741"/>
    </source>
</evidence>
<keyword evidence="9 13" id="KW-0418">Kinase</keyword>
<dbReference type="PANTHER" id="PTHR42724">
    <property type="entry name" value="TETRAACYLDISACCHARIDE 4'-KINASE"/>
    <property type="match status" value="1"/>
</dbReference>
<organism evidence="14 15">
    <name type="scientific">Flagellimonas hadalis</name>
    <dbReference type="NCBI Taxonomy" id="2597517"/>
    <lineage>
        <taxon>Bacteria</taxon>
        <taxon>Pseudomonadati</taxon>
        <taxon>Bacteroidota</taxon>
        <taxon>Flavobacteriia</taxon>
        <taxon>Flavobacteriales</taxon>
        <taxon>Flavobacteriaceae</taxon>
        <taxon>Flagellimonas</taxon>
    </lineage>
</organism>
<name>A0A5N5IV39_9FLAO</name>
<evidence type="ECO:0000256" key="3">
    <source>
        <dbReference type="ARBA" id="ARBA00012071"/>
    </source>
</evidence>
<keyword evidence="11 13" id="KW-0443">Lipid metabolism</keyword>
<evidence type="ECO:0000256" key="4">
    <source>
        <dbReference type="ARBA" id="ARBA00016436"/>
    </source>
</evidence>
<keyword evidence="5 13" id="KW-0444">Lipid biosynthesis</keyword>
<dbReference type="OrthoDB" id="9766423at2"/>
<proteinExistence type="inferred from homology"/>
<dbReference type="HAMAP" id="MF_00409">
    <property type="entry name" value="LpxK"/>
    <property type="match status" value="1"/>
</dbReference>